<dbReference type="RefSeq" id="WP_238279287.1">
    <property type="nucleotide sequence ID" value="NZ_CBLI010000141.1"/>
</dbReference>
<name>A0ABP1Z8M7_9GAMM</name>
<evidence type="ECO:0000313" key="1">
    <source>
        <dbReference type="EMBL" id="CRG48969.1"/>
    </source>
</evidence>
<evidence type="ECO:0000313" key="2">
    <source>
        <dbReference type="Proteomes" id="UP000047420"/>
    </source>
</evidence>
<accession>A0ABP1Z8M7</accession>
<reference evidence="1 2" key="1">
    <citation type="submission" date="2015-03" db="EMBL/GenBank/DDBJ databases">
        <authorList>
            <consortium name="Pathogen Informatics"/>
            <person name="Murphy D."/>
        </authorList>
    </citation>
    <scope>NUCLEOTIDE SEQUENCE [LARGE SCALE GENOMIC DNA]</scope>
    <source>
        <strain evidence="1 2">WP-931201</strain>
    </source>
</reference>
<dbReference type="InterPro" id="IPR003458">
    <property type="entry name" value="Phage_T4_Gp38_tail_assem"/>
</dbReference>
<dbReference type="PANTHER" id="PTHR34413:SF2">
    <property type="entry name" value="PROPHAGE TAIL FIBER ASSEMBLY PROTEIN HOMOLOG TFAE-RELATED"/>
    <property type="match status" value="1"/>
</dbReference>
<keyword evidence="2" id="KW-1185">Reference proteome</keyword>
<gene>
    <name evidence="1" type="ORF">ERS008478_00482</name>
</gene>
<dbReference type="Pfam" id="PF02413">
    <property type="entry name" value="Caudo_TAP"/>
    <property type="match status" value="1"/>
</dbReference>
<proteinExistence type="predicted"/>
<comment type="caution">
    <text evidence="1">The sequence shown here is derived from an EMBL/GenBank/DDBJ whole genome shotgun (WGS) entry which is preliminary data.</text>
</comment>
<dbReference type="PANTHER" id="PTHR34413">
    <property type="entry name" value="PROPHAGE TAIL FIBER ASSEMBLY PROTEIN HOMOLOG TFAE-RELATED-RELATED"/>
    <property type="match status" value="1"/>
</dbReference>
<dbReference type="EMBL" id="CVMG01000003">
    <property type="protein sequence ID" value="CRG48969.1"/>
    <property type="molecule type" value="Genomic_DNA"/>
</dbReference>
<sequence>MLNIDKCKISAPRTIDIERFIDLTITDETGAVFDFSASPTDTVEYGVKLYKSALAGNYGVVAIAEKESIWTGEVWVDLPTPTAVEVASQKAGVVTQAKLKKSKLISDASDRIEILKDRIELGQDKAAELKLWKSYRIALDDIDVSAAPDIMWPQLPE</sequence>
<dbReference type="InterPro" id="IPR051220">
    <property type="entry name" value="TFA_Chaperone"/>
</dbReference>
<dbReference type="Proteomes" id="UP000047420">
    <property type="component" value="Unassembled WGS sequence"/>
</dbReference>
<organism evidence="1 2">
    <name type="scientific">Yersinia wautersii</name>
    <dbReference type="NCBI Taxonomy" id="1341643"/>
    <lineage>
        <taxon>Bacteria</taxon>
        <taxon>Pseudomonadati</taxon>
        <taxon>Pseudomonadota</taxon>
        <taxon>Gammaproteobacteria</taxon>
        <taxon>Enterobacterales</taxon>
        <taxon>Yersiniaceae</taxon>
        <taxon>Yersinia</taxon>
    </lineage>
</organism>
<protein>
    <submittedName>
        <fullName evidence="1">Tail assembly chaperone gp38</fullName>
    </submittedName>
</protein>